<keyword evidence="7" id="KW-0503">Monooxygenase</keyword>
<dbReference type="EMBL" id="JWZX01003381">
    <property type="protein sequence ID" value="KOO21218.1"/>
    <property type="molecule type" value="Genomic_DNA"/>
</dbReference>
<dbReference type="PANTHER" id="PTHR10680">
    <property type="entry name" value="PEPTIDYL-GLYCINE ALPHA-AMIDATING MONOOXYGENASE"/>
    <property type="match status" value="1"/>
</dbReference>
<dbReference type="Pfam" id="PF03712">
    <property type="entry name" value="Cu2_monoox_C"/>
    <property type="match status" value="1"/>
</dbReference>
<dbReference type="PROSITE" id="PS51125">
    <property type="entry name" value="NHL"/>
    <property type="match status" value="2"/>
</dbReference>
<dbReference type="InterPro" id="IPR001258">
    <property type="entry name" value="NHL_repeat"/>
</dbReference>
<keyword evidence="1" id="KW-0732">Signal</keyword>
<dbReference type="Proteomes" id="UP000037460">
    <property type="component" value="Unassembled WGS sequence"/>
</dbReference>
<dbReference type="SUPFAM" id="SSF101898">
    <property type="entry name" value="NHL repeat"/>
    <property type="match status" value="1"/>
</dbReference>
<accession>A0A0M0J4T4</accession>
<dbReference type="Gene3D" id="2.60.120.230">
    <property type="match status" value="1"/>
</dbReference>
<comment type="caution">
    <text evidence="7">The sequence shown here is derived from an EMBL/GenBank/DDBJ whole genome shotgun (WGS) entry which is preliminary data.</text>
</comment>
<evidence type="ECO:0000256" key="5">
    <source>
        <dbReference type="PROSITE-ProRule" id="PRU00504"/>
    </source>
</evidence>
<dbReference type="OrthoDB" id="10018185at2759"/>
<dbReference type="InterPro" id="IPR011042">
    <property type="entry name" value="6-blade_b-propeller_TolB-like"/>
</dbReference>
<keyword evidence="8" id="KW-1185">Reference proteome</keyword>
<evidence type="ECO:0000256" key="2">
    <source>
        <dbReference type="ARBA" id="ARBA00022737"/>
    </source>
</evidence>
<proteinExistence type="predicted"/>
<dbReference type="GO" id="GO:0016715">
    <property type="term" value="F:oxidoreductase activity, acting on paired donors, with incorporation or reduction of molecular oxygen, reduced ascorbate as one donor, and incorporation of one atom of oxygen"/>
    <property type="evidence" value="ECO:0007669"/>
    <property type="project" value="InterPro"/>
</dbReference>
<dbReference type="InterPro" id="IPR008977">
    <property type="entry name" value="PHM/PNGase_F_dom_sf"/>
</dbReference>
<evidence type="ECO:0000256" key="4">
    <source>
        <dbReference type="ARBA" id="ARBA00023180"/>
    </source>
</evidence>
<keyword evidence="7" id="KW-0560">Oxidoreductase</keyword>
<evidence type="ECO:0000259" key="6">
    <source>
        <dbReference type="Pfam" id="PF03712"/>
    </source>
</evidence>
<name>A0A0M0J4T4_9EUKA</name>
<dbReference type="Gene3D" id="2.60.120.310">
    <property type="entry name" value="Copper type II, ascorbate-dependent monooxygenase, N-terminal domain"/>
    <property type="match status" value="1"/>
</dbReference>
<evidence type="ECO:0000256" key="1">
    <source>
        <dbReference type="ARBA" id="ARBA00022729"/>
    </source>
</evidence>
<dbReference type="CDD" id="cd14958">
    <property type="entry name" value="NHL_PAL_like"/>
    <property type="match status" value="1"/>
</dbReference>
<evidence type="ECO:0000256" key="3">
    <source>
        <dbReference type="ARBA" id="ARBA00023157"/>
    </source>
</evidence>
<gene>
    <name evidence="7" type="ORF">Ctob_007520</name>
</gene>
<dbReference type="InterPro" id="IPR024548">
    <property type="entry name" value="Cu2_monoox_C"/>
</dbReference>
<dbReference type="GO" id="GO:0005507">
    <property type="term" value="F:copper ion binding"/>
    <property type="evidence" value="ECO:0007669"/>
    <property type="project" value="InterPro"/>
</dbReference>
<dbReference type="InterPro" id="IPR014784">
    <property type="entry name" value="Cu2_ascorb_mOase-like_C"/>
</dbReference>
<organism evidence="7 8">
    <name type="scientific">Chrysochromulina tobinii</name>
    <dbReference type="NCBI Taxonomy" id="1460289"/>
    <lineage>
        <taxon>Eukaryota</taxon>
        <taxon>Haptista</taxon>
        <taxon>Haptophyta</taxon>
        <taxon>Prymnesiophyceae</taxon>
        <taxon>Prymnesiales</taxon>
        <taxon>Chrysochromulinaceae</taxon>
        <taxon>Chrysochromulina</taxon>
    </lineage>
</organism>
<feature type="repeat" description="NHL" evidence="5">
    <location>
        <begin position="441"/>
        <end position="480"/>
    </location>
</feature>
<evidence type="ECO:0000313" key="8">
    <source>
        <dbReference type="Proteomes" id="UP000037460"/>
    </source>
</evidence>
<protein>
    <submittedName>
        <fullName evidence="7">Peptidyl-glycine alpha-amidating monooxygenase isoform 3</fullName>
    </submittedName>
</protein>
<sequence length="671" mass="72130">MTLVAKVTASALAASAATSLNGSLSQVAADSLNGSMVHGRSLGSMELKVAAVGDAIPSGVHLTCFGPYVPPSGARSLRRLQPEVNMEIVHHMIMFAGKGSRSSRTLQRANSPMCDQGQIVYAWARTGQTTPIGLDFAEAAGDLGFAIGPGTSYEWFALQIHYQQLAPAPVHDSSGVHLYFGPTAPKKPLDVQLMASWRLRVPPLVKMDECVACRVAHGGVAVAWRNHAHRLARDIYSEHFDREGQPLPQLGFISAQQPQIFRLLPETRPLSTGDALLLHCNYDATAITDHITYLGADERTHEMCNQYLMATDGLRLACGTEALEVDNSVSAAFDAACTGLPAPSIGQITGLAFDDATNTLYAFHRSGNTFVSSALIQQPAILAFSLLGAITKKLSRNVFTVPHGLSIDHHGKLWATDVAQHRIFRIDPTRDVVELTLGAGRGRSATQFDKPTDVAVNAQTEEVFVADGYGNSRVAVYRYDGTYLREFGTVGNADGQFRVPHSIVIDKRGDVYVADRENSRVQVFYTNGTHKATWLSRVATGLERAVYARHVSSIAYHATLDLFVVTEGDGVVLRTPSGCDIAQVGGPLLWPHDALVLPLEAAKMPQGAQHSVAHAGATANRSALADGGVRVAVFVAELDGKRIKKFVSSSGERKFESSGGGYGRRLAEEIL</sequence>
<keyword evidence="2" id="KW-0677">Repeat</keyword>
<feature type="repeat" description="NHL" evidence="5">
    <location>
        <begin position="484"/>
        <end position="527"/>
    </location>
</feature>
<dbReference type="Gene3D" id="2.120.10.30">
    <property type="entry name" value="TolB, C-terminal domain"/>
    <property type="match status" value="1"/>
</dbReference>
<dbReference type="AlphaFoldDB" id="A0A0M0J4T4"/>
<dbReference type="InterPro" id="IPR036939">
    <property type="entry name" value="Cu2_ascorb_mOase_N_sf"/>
</dbReference>
<feature type="domain" description="Copper type II ascorbate-dependent monooxygenase C-terminal" evidence="6">
    <location>
        <begin position="209"/>
        <end position="310"/>
    </location>
</feature>
<keyword evidence="3" id="KW-1015">Disulfide bond</keyword>
<dbReference type="Pfam" id="PF01436">
    <property type="entry name" value="NHL"/>
    <property type="match status" value="2"/>
</dbReference>
<evidence type="ECO:0000313" key="7">
    <source>
        <dbReference type="EMBL" id="KOO21218.1"/>
    </source>
</evidence>
<keyword evidence="4" id="KW-0325">Glycoprotein</keyword>
<reference evidence="8" key="1">
    <citation type="journal article" date="2015" name="PLoS Genet.">
        <title>Genome Sequence and Transcriptome Analyses of Chrysochromulina tobin: Metabolic Tools for Enhanced Algal Fitness in the Prominent Order Prymnesiales (Haptophyceae).</title>
        <authorList>
            <person name="Hovde B.T."/>
            <person name="Deodato C.R."/>
            <person name="Hunsperger H.M."/>
            <person name="Ryken S.A."/>
            <person name="Yost W."/>
            <person name="Jha R.K."/>
            <person name="Patterson J."/>
            <person name="Monnat R.J. Jr."/>
            <person name="Barlow S.B."/>
            <person name="Starkenburg S.R."/>
            <person name="Cattolico R.A."/>
        </authorList>
    </citation>
    <scope>NUCLEOTIDE SEQUENCE</scope>
    <source>
        <strain evidence="8">CCMP291</strain>
    </source>
</reference>
<dbReference type="SUPFAM" id="SSF49742">
    <property type="entry name" value="PHM/PNGase F"/>
    <property type="match status" value="2"/>
</dbReference>
<dbReference type="PANTHER" id="PTHR10680:SF14">
    <property type="entry name" value="PEPTIDYL-GLYCINE ALPHA-AMIDATING MONOOXYGENASE"/>
    <property type="match status" value="1"/>
</dbReference>